<reference evidence="1" key="1">
    <citation type="submission" date="2021-01" db="EMBL/GenBank/DDBJ databases">
        <authorList>
            <consortium name="Genoscope - CEA"/>
            <person name="William W."/>
        </authorList>
    </citation>
    <scope>NUCLEOTIDE SEQUENCE</scope>
</reference>
<comment type="caution">
    <text evidence="1">The sequence shown here is derived from an EMBL/GenBank/DDBJ whole genome shotgun (WGS) entry which is preliminary data.</text>
</comment>
<organism evidence="1 2">
    <name type="scientific">Paramecium octaurelia</name>
    <dbReference type="NCBI Taxonomy" id="43137"/>
    <lineage>
        <taxon>Eukaryota</taxon>
        <taxon>Sar</taxon>
        <taxon>Alveolata</taxon>
        <taxon>Ciliophora</taxon>
        <taxon>Intramacronucleata</taxon>
        <taxon>Oligohymenophorea</taxon>
        <taxon>Peniculida</taxon>
        <taxon>Parameciidae</taxon>
        <taxon>Paramecium</taxon>
    </lineage>
</organism>
<dbReference type="OMA" id="FITKQHS"/>
<dbReference type="OrthoDB" id="308493at2759"/>
<name>A0A8S1TYH4_PAROT</name>
<dbReference type="AlphaFoldDB" id="A0A8S1TYH4"/>
<proteinExistence type="predicted"/>
<evidence type="ECO:0000313" key="1">
    <source>
        <dbReference type="EMBL" id="CAD8156783.1"/>
    </source>
</evidence>
<dbReference type="Proteomes" id="UP000683925">
    <property type="component" value="Unassembled WGS sequence"/>
</dbReference>
<evidence type="ECO:0000313" key="2">
    <source>
        <dbReference type="Proteomes" id="UP000683925"/>
    </source>
</evidence>
<keyword evidence="2" id="KW-1185">Reference proteome</keyword>
<accession>A0A8S1TYH4</accession>
<sequence length="76" mass="8978">MKQENETQNHTQNSIENLLSEGLNELSKTVLITKQQTFPQQSKFKAIIYQKDEEGLKNLWRFKQILAKKIIKKMKS</sequence>
<protein>
    <submittedName>
        <fullName evidence="1">Uncharacterized protein</fullName>
    </submittedName>
</protein>
<dbReference type="EMBL" id="CAJJDP010000032">
    <property type="protein sequence ID" value="CAD8156783.1"/>
    <property type="molecule type" value="Genomic_DNA"/>
</dbReference>
<gene>
    <name evidence="1" type="ORF">POCTA_138.1.T0320296</name>
</gene>